<feature type="compositionally biased region" description="Low complexity" evidence="2">
    <location>
        <begin position="425"/>
        <end position="435"/>
    </location>
</feature>
<name>A0AAD2CME1_9STRA</name>
<reference evidence="4" key="1">
    <citation type="submission" date="2023-08" db="EMBL/GenBank/DDBJ databases">
        <authorList>
            <person name="Audoor S."/>
            <person name="Bilcke G."/>
        </authorList>
    </citation>
    <scope>NUCLEOTIDE SEQUENCE</scope>
</reference>
<feature type="coiled-coil region" evidence="1">
    <location>
        <begin position="457"/>
        <end position="491"/>
    </location>
</feature>
<dbReference type="Pfam" id="PF03457">
    <property type="entry name" value="HA"/>
    <property type="match status" value="1"/>
</dbReference>
<feature type="region of interest" description="Disordered" evidence="2">
    <location>
        <begin position="150"/>
        <end position="210"/>
    </location>
</feature>
<sequence>MDSQIARSISEDNNSSDDEWTPPPMRSNHDHHGNDTRSKVSRINIRVGSKQAPTTSNRLKPSKEAVIKKVSPNKRKAAFARNFEWLKYIMKTHHPNGGYVLPARDCPENKTFRRWIQTIRYQYRQKRYGELSYITDEQIQQLNGIGFLWEKPMPSNKHEQPQGSINKDSSKPNETRNSSVATKSMPTPQRTNRTSNIKATTTQLDSSKNPKERWDVRFDKLVAHKKIHEWDKPKLSRWVARQRFLYKNKILSDDRIQKLNSIGFLWEGKEEEGSAASLRMKKVSEERSKVSNKASRSQKGNNVHQSTSGSIKSSRRSRDASIPSQHDDSGPIIVIDDDDEELEWIDETAPCSNLNESVNNQNESIDDHSRKTKELTTKSTLKRKRKSAVGDCDGEEKEKSKPNRRNDSSTTFLSPPSKKTKADSDVLSDPSSSSPFERLGKDDLLHLCMDQLVKKLCADKDAQLNALKNELRDLQSEKEKAKQTMQSISQDFSDNMKGLKQELERRRLEQIHTEESLRAENCKLKRAISQVLETCESRKSIIADREKVATELHHMNQSLQKSKLDNEQHLNRANKDVHSFKAKLQNALLHQRAYLGENLSLRQANDKMKQTIVGLENQLEDLEEEKNQMKMKHAMELGFQEGAEDDIP</sequence>
<evidence type="ECO:0000256" key="1">
    <source>
        <dbReference type="SAM" id="Coils"/>
    </source>
</evidence>
<dbReference type="InterPro" id="IPR005114">
    <property type="entry name" value="Helicase_assoc"/>
</dbReference>
<dbReference type="PANTHER" id="PTHR33418:SF1">
    <property type="entry name" value="HELICASE-ASSOCIATED DOMAIN-CONTAINING PROTEIN"/>
    <property type="match status" value="1"/>
</dbReference>
<dbReference type="AlphaFoldDB" id="A0AAD2CME1"/>
<evidence type="ECO:0000259" key="3">
    <source>
        <dbReference type="Pfam" id="PF03457"/>
    </source>
</evidence>
<feature type="domain" description="Helicase-associated" evidence="3">
    <location>
        <begin position="211"/>
        <end position="264"/>
    </location>
</feature>
<feature type="compositionally biased region" description="Basic and acidic residues" evidence="2">
    <location>
        <begin position="396"/>
        <end position="407"/>
    </location>
</feature>
<proteinExistence type="predicted"/>
<keyword evidence="1" id="KW-0175">Coiled coil</keyword>
<keyword evidence="5" id="KW-1185">Reference proteome</keyword>
<feature type="compositionally biased region" description="Basic and acidic residues" evidence="2">
    <location>
        <begin position="27"/>
        <end position="38"/>
    </location>
</feature>
<feature type="region of interest" description="Disordered" evidence="2">
    <location>
        <begin position="1"/>
        <end position="60"/>
    </location>
</feature>
<feature type="compositionally biased region" description="Polar residues" evidence="2">
    <location>
        <begin position="291"/>
        <end position="305"/>
    </location>
</feature>
<gene>
    <name evidence="4" type="ORF">CYCCA115_LOCUS6386</name>
</gene>
<dbReference type="EMBL" id="CAKOGP040000779">
    <property type="protein sequence ID" value="CAJ1939023.1"/>
    <property type="molecule type" value="Genomic_DNA"/>
</dbReference>
<dbReference type="Proteomes" id="UP001295423">
    <property type="component" value="Unassembled WGS sequence"/>
</dbReference>
<dbReference type="PANTHER" id="PTHR33418">
    <property type="entry name" value="HELICASE-ASSOCIATED"/>
    <property type="match status" value="1"/>
</dbReference>
<feature type="coiled-coil region" evidence="1">
    <location>
        <begin position="598"/>
        <end position="635"/>
    </location>
</feature>
<accession>A0AAD2CME1</accession>
<feature type="compositionally biased region" description="Polar residues" evidence="2">
    <location>
        <begin position="175"/>
        <end position="207"/>
    </location>
</feature>
<feature type="region of interest" description="Disordered" evidence="2">
    <location>
        <begin position="275"/>
        <end position="333"/>
    </location>
</feature>
<dbReference type="Gene3D" id="6.10.140.530">
    <property type="match status" value="1"/>
</dbReference>
<feature type="region of interest" description="Disordered" evidence="2">
    <location>
        <begin position="349"/>
        <end position="438"/>
    </location>
</feature>
<comment type="caution">
    <text evidence="4">The sequence shown here is derived from an EMBL/GenBank/DDBJ whole genome shotgun (WGS) entry which is preliminary data.</text>
</comment>
<feature type="compositionally biased region" description="Polar residues" evidence="2">
    <location>
        <begin position="350"/>
        <end position="363"/>
    </location>
</feature>
<evidence type="ECO:0000313" key="5">
    <source>
        <dbReference type="Proteomes" id="UP001295423"/>
    </source>
</evidence>
<evidence type="ECO:0000313" key="4">
    <source>
        <dbReference type="EMBL" id="CAJ1939023.1"/>
    </source>
</evidence>
<feature type="compositionally biased region" description="Basic and acidic residues" evidence="2">
    <location>
        <begin position="365"/>
        <end position="376"/>
    </location>
</feature>
<evidence type="ECO:0000256" key="2">
    <source>
        <dbReference type="SAM" id="MobiDB-lite"/>
    </source>
</evidence>
<protein>
    <recommendedName>
        <fullName evidence="3">Helicase-associated domain-containing protein</fullName>
    </recommendedName>
</protein>
<organism evidence="4 5">
    <name type="scientific">Cylindrotheca closterium</name>
    <dbReference type="NCBI Taxonomy" id="2856"/>
    <lineage>
        <taxon>Eukaryota</taxon>
        <taxon>Sar</taxon>
        <taxon>Stramenopiles</taxon>
        <taxon>Ochrophyta</taxon>
        <taxon>Bacillariophyta</taxon>
        <taxon>Bacillariophyceae</taxon>
        <taxon>Bacillariophycidae</taxon>
        <taxon>Bacillariales</taxon>
        <taxon>Bacillariaceae</taxon>
        <taxon>Cylindrotheca</taxon>
    </lineage>
</organism>